<name>A0A4Y7SXQ1_COPMI</name>
<reference evidence="1 2" key="1">
    <citation type="journal article" date="2019" name="Nat. Ecol. Evol.">
        <title>Megaphylogeny resolves global patterns of mushroom evolution.</title>
        <authorList>
            <person name="Varga T."/>
            <person name="Krizsan K."/>
            <person name="Foldi C."/>
            <person name="Dima B."/>
            <person name="Sanchez-Garcia M."/>
            <person name="Sanchez-Ramirez S."/>
            <person name="Szollosi G.J."/>
            <person name="Szarkandi J.G."/>
            <person name="Papp V."/>
            <person name="Albert L."/>
            <person name="Andreopoulos W."/>
            <person name="Angelini C."/>
            <person name="Antonin V."/>
            <person name="Barry K.W."/>
            <person name="Bougher N.L."/>
            <person name="Buchanan P."/>
            <person name="Buyck B."/>
            <person name="Bense V."/>
            <person name="Catcheside P."/>
            <person name="Chovatia M."/>
            <person name="Cooper J."/>
            <person name="Damon W."/>
            <person name="Desjardin D."/>
            <person name="Finy P."/>
            <person name="Geml J."/>
            <person name="Haridas S."/>
            <person name="Hughes K."/>
            <person name="Justo A."/>
            <person name="Karasinski D."/>
            <person name="Kautmanova I."/>
            <person name="Kiss B."/>
            <person name="Kocsube S."/>
            <person name="Kotiranta H."/>
            <person name="LaButti K.M."/>
            <person name="Lechner B.E."/>
            <person name="Liimatainen K."/>
            <person name="Lipzen A."/>
            <person name="Lukacs Z."/>
            <person name="Mihaltcheva S."/>
            <person name="Morgado L.N."/>
            <person name="Niskanen T."/>
            <person name="Noordeloos M.E."/>
            <person name="Ohm R.A."/>
            <person name="Ortiz-Santana B."/>
            <person name="Ovrebo C."/>
            <person name="Racz N."/>
            <person name="Riley R."/>
            <person name="Savchenko A."/>
            <person name="Shiryaev A."/>
            <person name="Soop K."/>
            <person name="Spirin V."/>
            <person name="Szebenyi C."/>
            <person name="Tomsovsky M."/>
            <person name="Tulloss R.E."/>
            <person name="Uehling J."/>
            <person name="Grigoriev I.V."/>
            <person name="Vagvolgyi C."/>
            <person name="Papp T."/>
            <person name="Martin F.M."/>
            <person name="Miettinen O."/>
            <person name="Hibbett D.S."/>
            <person name="Nagy L.G."/>
        </authorList>
    </citation>
    <scope>NUCLEOTIDE SEQUENCE [LARGE SCALE GENOMIC DNA]</scope>
    <source>
        <strain evidence="1 2">FP101781</strain>
    </source>
</reference>
<dbReference type="EMBL" id="QPFP01000052">
    <property type="protein sequence ID" value="TEB26009.1"/>
    <property type="molecule type" value="Genomic_DNA"/>
</dbReference>
<keyword evidence="2" id="KW-1185">Reference proteome</keyword>
<organism evidence="1 2">
    <name type="scientific">Coprinellus micaceus</name>
    <name type="common">Glistening ink-cap mushroom</name>
    <name type="synonym">Coprinus micaceus</name>
    <dbReference type="NCBI Taxonomy" id="71717"/>
    <lineage>
        <taxon>Eukaryota</taxon>
        <taxon>Fungi</taxon>
        <taxon>Dikarya</taxon>
        <taxon>Basidiomycota</taxon>
        <taxon>Agaricomycotina</taxon>
        <taxon>Agaricomycetes</taxon>
        <taxon>Agaricomycetidae</taxon>
        <taxon>Agaricales</taxon>
        <taxon>Agaricineae</taxon>
        <taxon>Psathyrellaceae</taxon>
        <taxon>Coprinellus</taxon>
    </lineage>
</organism>
<accession>A0A4Y7SXQ1</accession>
<evidence type="ECO:0000313" key="2">
    <source>
        <dbReference type="Proteomes" id="UP000298030"/>
    </source>
</evidence>
<dbReference type="Proteomes" id="UP000298030">
    <property type="component" value="Unassembled WGS sequence"/>
</dbReference>
<proteinExistence type="predicted"/>
<sequence length="354" mass="39841">MMAPDLLPQLPQLKKAALTKVLSKEYFPRLPWPNLTHLFLGEGLLEDQQIGIVLKTCISLCRACFGIAHLVNSPQSSQWPSHPNSEDFMVSRLVDLNILRNSGPMGYRAASNTPLDCISLGNLSFPSMVRLRIFSGRATIHITQLHASAKLTHLALVGVMKQPFDLDVVLEACPMLVELNRPAINESNYRPHLNSLTYHSARPRGRHFEVIALIFDVRQADNPSHLLPLPFCNLVASHWFGQTARWNAMHQGPALLKRFIIKTRLPNSSRQSSEYYGLRASACNQTSLPDYTSILEKLLRPFFQSFIADGLILSIHGPAISNLNPIFPTAKHWDHRLLEFLDKDWECIPTSIST</sequence>
<protein>
    <submittedName>
        <fullName evidence="1">Uncharacterized protein</fullName>
    </submittedName>
</protein>
<gene>
    <name evidence="1" type="ORF">FA13DRAFT_1126130</name>
</gene>
<dbReference type="AlphaFoldDB" id="A0A4Y7SXQ1"/>
<comment type="caution">
    <text evidence="1">The sequence shown here is derived from an EMBL/GenBank/DDBJ whole genome shotgun (WGS) entry which is preliminary data.</text>
</comment>
<evidence type="ECO:0000313" key="1">
    <source>
        <dbReference type="EMBL" id="TEB26009.1"/>
    </source>
</evidence>